<feature type="domain" description="C3H1-type" evidence="5">
    <location>
        <begin position="664"/>
        <end position="686"/>
    </location>
</feature>
<feature type="compositionally biased region" description="Low complexity" evidence="4">
    <location>
        <begin position="1345"/>
        <end position="1362"/>
    </location>
</feature>
<feature type="compositionally biased region" description="Low complexity" evidence="4">
    <location>
        <begin position="1174"/>
        <end position="1190"/>
    </location>
</feature>
<dbReference type="SMART" id="SM00369">
    <property type="entry name" value="LRR_TYP"/>
    <property type="match status" value="5"/>
</dbReference>
<feature type="compositionally biased region" description="Polar residues" evidence="4">
    <location>
        <begin position="455"/>
        <end position="474"/>
    </location>
</feature>
<feature type="compositionally biased region" description="Polar residues" evidence="4">
    <location>
        <begin position="1333"/>
        <end position="1344"/>
    </location>
</feature>
<evidence type="ECO:0000313" key="7">
    <source>
        <dbReference type="Proteomes" id="UP001176517"/>
    </source>
</evidence>
<proteinExistence type="predicted"/>
<keyword evidence="3" id="KW-0862">Zinc</keyword>
<feature type="region of interest" description="Disordered" evidence="4">
    <location>
        <begin position="1389"/>
        <end position="1466"/>
    </location>
</feature>
<feature type="region of interest" description="Disordered" evidence="4">
    <location>
        <begin position="1058"/>
        <end position="1269"/>
    </location>
</feature>
<feature type="region of interest" description="Disordered" evidence="4">
    <location>
        <begin position="1029"/>
        <end position="1048"/>
    </location>
</feature>
<feature type="compositionally biased region" description="Low complexity" evidence="4">
    <location>
        <begin position="1431"/>
        <end position="1446"/>
    </location>
</feature>
<feature type="compositionally biased region" description="Polar residues" evidence="4">
    <location>
        <begin position="699"/>
        <end position="711"/>
    </location>
</feature>
<keyword evidence="3" id="KW-0863">Zinc-finger</keyword>
<feature type="compositionally biased region" description="Polar residues" evidence="4">
    <location>
        <begin position="603"/>
        <end position="622"/>
    </location>
</feature>
<feature type="compositionally biased region" description="Polar residues" evidence="4">
    <location>
        <begin position="1080"/>
        <end position="1116"/>
    </location>
</feature>
<organism evidence="6 7">
    <name type="scientific">Tilletia horrida</name>
    <dbReference type="NCBI Taxonomy" id="155126"/>
    <lineage>
        <taxon>Eukaryota</taxon>
        <taxon>Fungi</taxon>
        <taxon>Dikarya</taxon>
        <taxon>Basidiomycota</taxon>
        <taxon>Ustilaginomycotina</taxon>
        <taxon>Exobasidiomycetes</taxon>
        <taxon>Tilletiales</taxon>
        <taxon>Tilletiaceae</taxon>
        <taxon>Tilletia</taxon>
    </lineage>
</organism>
<dbReference type="InterPro" id="IPR001611">
    <property type="entry name" value="Leu-rich_rpt"/>
</dbReference>
<dbReference type="SMART" id="SM00356">
    <property type="entry name" value="ZnF_C3H1"/>
    <property type="match status" value="2"/>
</dbReference>
<keyword evidence="3" id="KW-0479">Metal-binding</keyword>
<feature type="compositionally biased region" description="Low complexity" evidence="4">
    <location>
        <begin position="1239"/>
        <end position="1253"/>
    </location>
</feature>
<evidence type="ECO:0000256" key="4">
    <source>
        <dbReference type="SAM" id="MobiDB-lite"/>
    </source>
</evidence>
<gene>
    <name evidence="6" type="ORF">OC846_001601</name>
</gene>
<dbReference type="Gene3D" id="4.10.1000.10">
    <property type="entry name" value="Zinc finger, CCCH-type"/>
    <property type="match status" value="1"/>
</dbReference>
<dbReference type="Pfam" id="PF13855">
    <property type="entry name" value="LRR_8"/>
    <property type="match status" value="1"/>
</dbReference>
<dbReference type="GO" id="GO:0005737">
    <property type="term" value="C:cytoplasm"/>
    <property type="evidence" value="ECO:0007669"/>
    <property type="project" value="TreeGrafter"/>
</dbReference>
<feature type="compositionally biased region" description="Polar residues" evidence="4">
    <location>
        <begin position="1413"/>
        <end position="1424"/>
    </location>
</feature>
<dbReference type="PROSITE" id="PS51450">
    <property type="entry name" value="LRR"/>
    <property type="match status" value="2"/>
</dbReference>
<dbReference type="PROSITE" id="PS50103">
    <property type="entry name" value="ZF_C3H1"/>
    <property type="match status" value="2"/>
</dbReference>
<feature type="compositionally biased region" description="Low complexity" evidence="4">
    <location>
        <begin position="1154"/>
        <end position="1167"/>
    </location>
</feature>
<keyword evidence="7" id="KW-1185">Reference proteome</keyword>
<feature type="compositionally biased region" description="Polar residues" evidence="4">
    <location>
        <begin position="1137"/>
        <end position="1153"/>
    </location>
</feature>
<feature type="region of interest" description="Disordered" evidence="4">
    <location>
        <begin position="445"/>
        <end position="490"/>
    </location>
</feature>
<feature type="compositionally biased region" description="Low complexity" evidence="4">
    <location>
        <begin position="1122"/>
        <end position="1136"/>
    </location>
</feature>
<name>A0AAN6GV18_9BASI</name>
<protein>
    <recommendedName>
        <fullName evidence="5">C3H1-type domain-containing protein</fullName>
    </recommendedName>
</protein>
<evidence type="ECO:0000313" key="6">
    <source>
        <dbReference type="EMBL" id="KAK0555730.1"/>
    </source>
</evidence>
<feature type="compositionally biased region" description="Polar residues" evidence="4">
    <location>
        <begin position="1063"/>
        <end position="1072"/>
    </location>
</feature>
<accession>A0AAN6GV18</accession>
<evidence type="ECO:0000259" key="5">
    <source>
        <dbReference type="PROSITE" id="PS50103"/>
    </source>
</evidence>
<dbReference type="EMBL" id="JAPDMZ010000024">
    <property type="protein sequence ID" value="KAK0555730.1"/>
    <property type="molecule type" value="Genomic_DNA"/>
</dbReference>
<keyword evidence="2" id="KW-0677">Repeat</keyword>
<dbReference type="PANTHER" id="PTHR15454">
    <property type="entry name" value="NISCHARIN RELATED"/>
    <property type="match status" value="1"/>
</dbReference>
<evidence type="ECO:0000256" key="1">
    <source>
        <dbReference type="ARBA" id="ARBA00022614"/>
    </source>
</evidence>
<evidence type="ECO:0000256" key="2">
    <source>
        <dbReference type="ARBA" id="ARBA00022737"/>
    </source>
</evidence>
<dbReference type="InterPro" id="IPR032675">
    <property type="entry name" value="LRR_dom_sf"/>
</dbReference>
<dbReference type="InterPro" id="IPR003591">
    <property type="entry name" value="Leu-rich_rpt_typical-subtyp"/>
</dbReference>
<feature type="region of interest" description="Disordered" evidence="4">
    <location>
        <begin position="1"/>
        <end position="41"/>
    </location>
</feature>
<comment type="caution">
    <text evidence="6">The sequence shown here is derived from an EMBL/GenBank/DDBJ whole genome shotgun (WGS) entry which is preliminary data.</text>
</comment>
<dbReference type="SUPFAM" id="SSF52047">
    <property type="entry name" value="RNI-like"/>
    <property type="match status" value="1"/>
</dbReference>
<feature type="compositionally biased region" description="Low complexity" evidence="4">
    <location>
        <begin position="7"/>
        <end position="20"/>
    </location>
</feature>
<feature type="compositionally biased region" description="Basic and acidic residues" evidence="4">
    <location>
        <begin position="1029"/>
        <end position="1039"/>
    </location>
</feature>
<dbReference type="GO" id="GO:0008270">
    <property type="term" value="F:zinc ion binding"/>
    <property type="evidence" value="ECO:0007669"/>
    <property type="project" value="UniProtKB-KW"/>
</dbReference>
<feature type="region of interest" description="Disordered" evidence="4">
    <location>
        <begin position="692"/>
        <end position="754"/>
    </location>
</feature>
<feature type="region of interest" description="Disordered" evidence="4">
    <location>
        <begin position="912"/>
        <end position="936"/>
    </location>
</feature>
<feature type="region of interest" description="Disordered" evidence="4">
    <location>
        <begin position="1309"/>
        <end position="1377"/>
    </location>
</feature>
<feature type="region of interest" description="Disordered" evidence="4">
    <location>
        <begin position="523"/>
        <end position="625"/>
    </location>
</feature>
<feature type="compositionally biased region" description="Polar residues" evidence="4">
    <location>
        <begin position="566"/>
        <end position="578"/>
    </location>
</feature>
<dbReference type="Proteomes" id="UP001176517">
    <property type="component" value="Unassembled WGS sequence"/>
</dbReference>
<evidence type="ECO:0000256" key="3">
    <source>
        <dbReference type="PROSITE-ProRule" id="PRU00723"/>
    </source>
</evidence>
<dbReference type="Gene3D" id="3.80.10.10">
    <property type="entry name" value="Ribonuclease Inhibitor"/>
    <property type="match status" value="2"/>
</dbReference>
<sequence length="1479" mass="155845">MSEAVKAAIRAARQQQRANASSPTKGDDATHGFPALGRRDGTASPFARNDFLADDADQRISGLSAATDDMGFVQTSIEGLLNRACQNGRLNLSSRSPALTKLPQLLFTLCDDDAPSWFSASGLQWWERQDLRTLIAANGELEELDERLALFRALTTLDLHNNRLPSYPDSLFQLKNLTSVTISHNKLTSWPQALLALDNLISLDISHNKLESLWSDEAVEEARRQREQWDTQQQEDEHQGIWAGLGRDTAKEKKEKEAAAAALAARWPQNVPLRALKVLNLASNRLSNAALGFTGTSTKAVSWPPLLQDLDLSDNAILSPVVLHNGPNTLAQLTQLNSLILAGNGISDEVFRKADADESATAGGFAGFANLTVLDLRRCEIDDMAKTESFFGSSSAQASSEETAVPRRELIRISDRSQIPSQEGVSGLPRLGLLLEGNPLREETFKQRRGGRSQAPASTQSITAPGQHNTSSHALNPAATPSAPAHKPAHKLEAWEVEAEAGLLTEGQRRMARIQAARKAEADAAASGSALPDASANRPPPVKTGENKTGLSDWDGEPVLPKYLQRRQQAFRGTSDPNSAFLEYDEHGAPGGPELSDPRSMLEASNSSQNVGSGSTLSNAQLSDKKKQALGQVPCKFYRSNGCSAGAACPFAHTMPGDGHQKAICAYWAKGQCKFGHKCALLHILPGQPVSMDRKNKRAAQQAQNSGTQQDMPGVGARLDSRGHQRQNSKNVPLPQSSQHPFNPSIQLQPWPLQQGPHVPIPPPASLLPIESLPPEFLQDFPGPGPGLPPAPWFAGVPPQAAAALLASLQNGSGAQPNPRPPLAGLPNPESEAVTGMDLAFGLPDDLQNPALISSRSQIPFISQHHATSSLQLPAHDVPQAQYPQPPTHLSASRAHPSALADPNFAQHFNSSQADSVRGTSSVAVPSGSSPLAAARPVSVPYSRAIEDSRTNSLSGSPAFETRAFGTSPFSHPAGTSVFFSTSHDDPESRSRAAFLKHQQDNAAHSMSRIDDVEARERWASASRDADISFRANNGHDDSGEGFVPSSLTELLTPAELERRMRSTSQTTSQRPLSFVGYPTLNSQTGHRQGQLSSSSSRFGNPESLSHSPNSSNRWPSGSGLGASSGLRPSSSGLTSADISSSLQAAAHSRNQLTPTRSSGLGRTTTGNLATPVLHGNGASGLLSSSSSGSHLHETSHSLPQSLATGLGWAHRHSTGPEYAEDISSQWPSGKAAGGPSGGPAATPWSSHGSHLGNLGGSKPGEGLDSSHSNGGLYAAMRASERDSLRNSRLGSAYLGDLNRSFDELGPVAPSSVLPHRPSPLSMRHDNGAPLPTSASGSFVSNMTAGSGAADSAGAQSADAGSRSLAPSDALASSGQPGWGGIAIPGGLGGASRSASSVHRAGNGFVPGHNMMSGASPSQLSNLLAQHHAHQQQQGQGQAARNRNQATGGGGLGSGANNSPMVFPAQTKEEYDEAIFELE</sequence>
<keyword evidence="1" id="KW-0433">Leucine-rich repeat</keyword>
<dbReference type="InterPro" id="IPR000571">
    <property type="entry name" value="Znf_CCCH"/>
</dbReference>
<feature type="domain" description="C3H1-type" evidence="5">
    <location>
        <begin position="629"/>
        <end position="656"/>
    </location>
</feature>
<feature type="compositionally biased region" description="Polar residues" evidence="4">
    <location>
        <begin position="912"/>
        <end position="930"/>
    </location>
</feature>
<feature type="compositionally biased region" description="Polar residues" evidence="4">
    <location>
        <begin position="726"/>
        <end position="748"/>
    </location>
</feature>
<reference evidence="6" key="1">
    <citation type="journal article" date="2023" name="PhytoFront">
        <title>Draft Genome Resources of Seven Strains of Tilletia horrida, Causal Agent of Kernel Smut of Rice.</title>
        <authorList>
            <person name="Khanal S."/>
            <person name="Antony Babu S."/>
            <person name="Zhou X.G."/>
        </authorList>
    </citation>
    <scope>NUCLEOTIDE SEQUENCE</scope>
    <source>
        <strain evidence="6">TX6</strain>
    </source>
</reference>
<feature type="zinc finger region" description="C3H1-type" evidence="3">
    <location>
        <begin position="629"/>
        <end position="656"/>
    </location>
</feature>
<feature type="compositionally biased region" description="Low complexity" evidence="4">
    <location>
        <begin position="523"/>
        <end position="536"/>
    </location>
</feature>
<feature type="zinc finger region" description="C3H1-type" evidence="3">
    <location>
        <begin position="664"/>
        <end position="686"/>
    </location>
</feature>